<dbReference type="GO" id="GO:0006402">
    <property type="term" value="P:mRNA catabolic process"/>
    <property type="evidence" value="ECO:0007669"/>
    <property type="project" value="TreeGrafter"/>
</dbReference>
<dbReference type="GO" id="GO:0003677">
    <property type="term" value="F:DNA binding"/>
    <property type="evidence" value="ECO:0007669"/>
    <property type="project" value="InterPro"/>
</dbReference>
<keyword evidence="1 2" id="KW-0378">Hydrolase</keyword>
<dbReference type="Pfam" id="PF02452">
    <property type="entry name" value="PemK_toxin"/>
    <property type="match status" value="1"/>
</dbReference>
<accession>A0A2X3MMU7</accession>
<dbReference type="AlphaFoldDB" id="A0A2X3MMU7"/>
<dbReference type="PANTHER" id="PTHR33988:SF2">
    <property type="entry name" value="ENDORIBONUCLEASE MAZF"/>
    <property type="match status" value="1"/>
</dbReference>
<dbReference type="Gene3D" id="2.30.30.110">
    <property type="match status" value="1"/>
</dbReference>
<evidence type="ECO:0000313" key="3">
    <source>
        <dbReference type="Proteomes" id="UP000249818"/>
    </source>
</evidence>
<dbReference type="Proteomes" id="UP000249818">
    <property type="component" value="Chromosome BARAN1"/>
</dbReference>
<keyword evidence="1" id="KW-0255">Endonuclease</keyword>
<sequence length="117" mass="13033">MPKYRRGDIWLTNLDPVVGSEQGKTRPVVIIQNDVANEYSPVVIVAAITTAGGPKEYPTEVRVQAQEGGLKRDSVILLNQIRTIDKRRLIEHWGELTSQTMEKVDEALKISLGLVPI</sequence>
<dbReference type="RefSeq" id="WP_122031668.1">
    <property type="nucleotide sequence ID" value="NZ_LS483254.1"/>
</dbReference>
<name>A0A2X3MMU7_9BACT</name>
<dbReference type="EMBL" id="LS483254">
    <property type="protein sequence ID" value="SQD93284.1"/>
    <property type="molecule type" value="Genomic_DNA"/>
</dbReference>
<comment type="function">
    <text evidence="1">Toxic component of a type II toxin-antitoxin (TA) system.</text>
</comment>
<dbReference type="InterPro" id="IPR011067">
    <property type="entry name" value="Plasmid_toxin/cell-grow_inhib"/>
</dbReference>
<keyword evidence="1" id="KW-0540">Nuclease</keyword>
<dbReference type="PANTHER" id="PTHR33988">
    <property type="entry name" value="ENDORIBONUCLEASE MAZF-RELATED"/>
    <property type="match status" value="1"/>
</dbReference>
<evidence type="ECO:0000256" key="1">
    <source>
        <dbReference type="PIRNR" id="PIRNR033490"/>
    </source>
</evidence>
<dbReference type="GO" id="GO:0016075">
    <property type="term" value="P:rRNA catabolic process"/>
    <property type="evidence" value="ECO:0007669"/>
    <property type="project" value="TreeGrafter"/>
</dbReference>
<dbReference type="GO" id="GO:0016787">
    <property type="term" value="F:hydrolase activity"/>
    <property type="evidence" value="ECO:0007669"/>
    <property type="project" value="UniProtKB-KW"/>
</dbReference>
<dbReference type="GO" id="GO:0004521">
    <property type="term" value="F:RNA endonuclease activity"/>
    <property type="evidence" value="ECO:0007669"/>
    <property type="project" value="TreeGrafter"/>
</dbReference>
<dbReference type="EC" id="3.1.-.-" evidence="1"/>
<protein>
    <recommendedName>
        <fullName evidence="1">mRNA interferase</fullName>
        <ecNumber evidence="1">3.1.-.-</ecNumber>
    </recommendedName>
</protein>
<organism evidence="2 3">
    <name type="scientific">Candidatus Bipolaricaulis anaerobius</name>
    <dbReference type="NCBI Taxonomy" id="2026885"/>
    <lineage>
        <taxon>Bacteria</taxon>
        <taxon>Candidatus Bipolaricaulota</taxon>
        <taxon>Candidatus Bipolaricaulia</taxon>
        <taxon>Candidatus Bipolaricaulales</taxon>
        <taxon>Candidatus Bipolaricaulaceae</taxon>
        <taxon>Candidatus Bipolaricaulis</taxon>
    </lineage>
</organism>
<dbReference type="InterPro" id="IPR003477">
    <property type="entry name" value="PemK-like"/>
</dbReference>
<evidence type="ECO:0000313" key="2">
    <source>
        <dbReference type="EMBL" id="SQD93284.1"/>
    </source>
</evidence>
<dbReference type="KEGG" id="bana:BARAN1_1262"/>
<dbReference type="SUPFAM" id="SSF50118">
    <property type="entry name" value="Cell growth inhibitor/plasmid maintenance toxic component"/>
    <property type="match status" value="1"/>
</dbReference>
<keyword evidence="3" id="KW-1185">Reference proteome</keyword>
<reference evidence="3" key="1">
    <citation type="submission" date="2018-05" db="EMBL/GenBank/DDBJ databases">
        <authorList>
            <person name="Hao L."/>
        </authorList>
    </citation>
    <scope>NUCLEOTIDE SEQUENCE [LARGE SCALE GENOMIC DNA]</scope>
</reference>
<proteinExistence type="inferred from homology"/>
<gene>
    <name evidence="2" type="primary">ndoA</name>
    <name evidence="2" type="ORF">BARAN1_1262</name>
</gene>
<dbReference type="OrthoDB" id="9808744at2"/>
<comment type="similarity">
    <text evidence="1">Belongs to the PemK/MazF family.</text>
</comment>
<dbReference type="PIRSF" id="PIRSF033490">
    <property type="entry name" value="MazF"/>
    <property type="match status" value="1"/>
</dbReference>